<keyword evidence="3" id="KW-1185">Reference proteome</keyword>
<accession>A0A397UMT8</accession>
<feature type="compositionally biased region" description="Basic and acidic residues" evidence="1">
    <location>
        <begin position="115"/>
        <end position="124"/>
    </location>
</feature>
<organism evidence="2 3">
    <name type="scientific">Gigaspora rosea</name>
    <dbReference type="NCBI Taxonomy" id="44941"/>
    <lineage>
        <taxon>Eukaryota</taxon>
        <taxon>Fungi</taxon>
        <taxon>Fungi incertae sedis</taxon>
        <taxon>Mucoromycota</taxon>
        <taxon>Glomeromycotina</taxon>
        <taxon>Glomeromycetes</taxon>
        <taxon>Diversisporales</taxon>
        <taxon>Gigasporaceae</taxon>
        <taxon>Gigaspora</taxon>
    </lineage>
</organism>
<reference evidence="2 3" key="1">
    <citation type="submission" date="2018-06" db="EMBL/GenBank/DDBJ databases">
        <title>Comparative genomics reveals the genomic features of Rhizophagus irregularis, R. cerebriforme, R. diaphanum and Gigaspora rosea, and their symbiotic lifestyle signature.</title>
        <authorList>
            <person name="Morin E."/>
            <person name="San Clemente H."/>
            <person name="Chen E.C.H."/>
            <person name="De La Providencia I."/>
            <person name="Hainaut M."/>
            <person name="Kuo A."/>
            <person name="Kohler A."/>
            <person name="Murat C."/>
            <person name="Tang N."/>
            <person name="Roy S."/>
            <person name="Loubradou J."/>
            <person name="Henrissat B."/>
            <person name="Grigoriev I.V."/>
            <person name="Corradi N."/>
            <person name="Roux C."/>
            <person name="Martin F.M."/>
        </authorList>
    </citation>
    <scope>NUCLEOTIDE SEQUENCE [LARGE SCALE GENOMIC DNA]</scope>
    <source>
        <strain evidence="2 3">DAOM 194757</strain>
    </source>
</reference>
<proteinExistence type="predicted"/>
<dbReference type="OrthoDB" id="10563183at2759"/>
<sequence>MSNNSINESYSLTKWTPILSTDVYGFSDKKIELELTQFHLNKKQCYAKISEKNEIMPISYQQNQNNSELENENMQQLGSSQIIVKNPIKEKRKSTYKEYNIFPLVVKATSNHLQLEKTDSKSESDSDSDNFVTEHHSKRARNDMLVKLNQSGEMISPFHQSKIGNGEIGVTSELVELVNWWNGKTAEW</sequence>
<evidence type="ECO:0000313" key="3">
    <source>
        <dbReference type="Proteomes" id="UP000266673"/>
    </source>
</evidence>
<gene>
    <name evidence="2" type="ORF">C2G38_2203147</name>
</gene>
<evidence type="ECO:0000313" key="2">
    <source>
        <dbReference type="EMBL" id="RIB11542.1"/>
    </source>
</evidence>
<evidence type="ECO:0000256" key="1">
    <source>
        <dbReference type="SAM" id="MobiDB-lite"/>
    </source>
</evidence>
<comment type="caution">
    <text evidence="2">The sequence shown here is derived from an EMBL/GenBank/DDBJ whole genome shotgun (WGS) entry which is preliminary data.</text>
</comment>
<name>A0A397UMT8_9GLOM</name>
<feature type="region of interest" description="Disordered" evidence="1">
    <location>
        <begin position="115"/>
        <end position="138"/>
    </location>
</feature>
<dbReference type="Proteomes" id="UP000266673">
    <property type="component" value="Unassembled WGS sequence"/>
</dbReference>
<dbReference type="AlphaFoldDB" id="A0A397UMT8"/>
<protein>
    <submittedName>
        <fullName evidence="2">Uncharacterized protein</fullName>
    </submittedName>
</protein>
<dbReference type="EMBL" id="QKWP01001122">
    <property type="protein sequence ID" value="RIB11542.1"/>
    <property type="molecule type" value="Genomic_DNA"/>
</dbReference>